<organism evidence="1 2">
    <name type="scientific">Luteolibacter soli</name>
    <dbReference type="NCBI Taxonomy" id="3135280"/>
    <lineage>
        <taxon>Bacteria</taxon>
        <taxon>Pseudomonadati</taxon>
        <taxon>Verrucomicrobiota</taxon>
        <taxon>Verrucomicrobiia</taxon>
        <taxon>Verrucomicrobiales</taxon>
        <taxon>Verrucomicrobiaceae</taxon>
        <taxon>Luteolibacter</taxon>
    </lineage>
</organism>
<name>A0ABU9AVY0_9BACT</name>
<protein>
    <submittedName>
        <fullName evidence="1">Uncharacterized protein</fullName>
    </submittedName>
</protein>
<evidence type="ECO:0000313" key="2">
    <source>
        <dbReference type="Proteomes" id="UP001371305"/>
    </source>
</evidence>
<comment type="caution">
    <text evidence="1">The sequence shown here is derived from an EMBL/GenBank/DDBJ whole genome shotgun (WGS) entry which is preliminary data.</text>
</comment>
<dbReference type="Proteomes" id="UP001371305">
    <property type="component" value="Unassembled WGS sequence"/>
</dbReference>
<evidence type="ECO:0000313" key="1">
    <source>
        <dbReference type="EMBL" id="MEK7951109.1"/>
    </source>
</evidence>
<accession>A0ABU9AVY0</accession>
<gene>
    <name evidence="1" type="ORF">WKV53_11400</name>
</gene>
<dbReference type="EMBL" id="JBBUKT010000004">
    <property type="protein sequence ID" value="MEK7951109.1"/>
    <property type="molecule type" value="Genomic_DNA"/>
</dbReference>
<proteinExistence type="predicted"/>
<keyword evidence="2" id="KW-1185">Reference proteome</keyword>
<dbReference type="RefSeq" id="WP_341404712.1">
    <property type="nucleotide sequence ID" value="NZ_JBBUKT010000004.1"/>
</dbReference>
<sequence>MNGLVDANGRIGKDGTSLYLSFLQQPNGTSLFYEFEFHRGDLGDPGRIAGIGNDRPGDNVNLRAPNNTHTLIGAGDTNVNFYVVRIDFKAGNDDVRIYRNPTSVTEPGVPTLTKLGAADMSFDGISFGAFVNGRTVMHDEIRVGTSWADAIGEDPYVTWVRESGLQGAGGSNTGFDADPDRDAIPNGLEWLLGGNPLVFDAASVWSANAADGLTLTFHINPDAISHAGLFLQWSKTLSGTWTDVPIQQGGGTYANGVVVQSNGNAVTVHVPGYNASQGKLFARLRAVEE</sequence>
<reference evidence="1 2" key="1">
    <citation type="submission" date="2024-04" db="EMBL/GenBank/DDBJ databases">
        <title>Luteolibacter sp. isolated from soil.</title>
        <authorList>
            <person name="An J."/>
        </authorList>
    </citation>
    <scope>NUCLEOTIDE SEQUENCE [LARGE SCALE GENOMIC DNA]</scope>
    <source>
        <strain evidence="1 2">Y139</strain>
    </source>
</reference>